<evidence type="ECO:0000256" key="8">
    <source>
        <dbReference type="SAM" id="Phobius"/>
    </source>
</evidence>
<feature type="transmembrane region" description="Helical" evidence="8">
    <location>
        <begin position="323"/>
        <end position="340"/>
    </location>
</feature>
<dbReference type="GO" id="GO:0005886">
    <property type="term" value="C:plasma membrane"/>
    <property type="evidence" value="ECO:0007669"/>
    <property type="project" value="UniProtKB-SubCell"/>
</dbReference>
<dbReference type="PANTHER" id="PTHR33908">
    <property type="entry name" value="MANNOSYLTRANSFERASE YKCB-RELATED"/>
    <property type="match status" value="1"/>
</dbReference>
<feature type="transmembrane region" description="Helical" evidence="8">
    <location>
        <begin position="181"/>
        <end position="198"/>
    </location>
</feature>
<keyword evidence="3" id="KW-0328">Glycosyltransferase</keyword>
<evidence type="ECO:0000313" key="10">
    <source>
        <dbReference type="EMBL" id="PIU36811.1"/>
    </source>
</evidence>
<evidence type="ECO:0000256" key="2">
    <source>
        <dbReference type="ARBA" id="ARBA00022475"/>
    </source>
</evidence>
<feature type="transmembrane region" description="Helical" evidence="8">
    <location>
        <begin position="141"/>
        <end position="169"/>
    </location>
</feature>
<keyword evidence="5 8" id="KW-0812">Transmembrane</keyword>
<gene>
    <name evidence="10" type="ORF">COT02_04180</name>
</gene>
<keyword evidence="4" id="KW-0808">Transferase</keyword>
<dbReference type="EMBL" id="PEWY01000121">
    <property type="protein sequence ID" value="PIU36811.1"/>
    <property type="molecule type" value="Genomic_DNA"/>
</dbReference>
<name>A0A2M6YTI8_9BACT</name>
<dbReference type="Pfam" id="PF13231">
    <property type="entry name" value="PMT_2"/>
    <property type="match status" value="1"/>
</dbReference>
<dbReference type="InterPro" id="IPR050297">
    <property type="entry name" value="LipidA_mod_glycosyltrf_83"/>
</dbReference>
<feature type="domain" description="Glycosyltransferase RgtA/B/C/D-like" evidence="9">
    <location>
        <begin position="46"/>
        <end position="194"/>
    </location>
</feature>
<evidence type="ECO:0000256" key="5">
    <source>
        <dbReference type="ARBA" id="ARBA00022692"/>
    </source>
</evidence>
<feature type="transmembrane region" description="Helical" evidence="8">
    <location>
        <begin position="98"/>
        <end position="115"/>
    </location>
</feature>
<keyword evidence="6 8" id="KW-1133">Transmembrane helix</keyword>
<dbReference type="GO" id="GO:0009103">
    <property type="term" value="P:lipopolysaccharide biosynthetic process"/>
    <property type="evidence" value="ECO:0007669"/>
    <property type="project" value="UniProtKB-ARBA"/>
</dbReference>
<evidence type="ECO:0000256" key="3">
    <source>
        <dbReference type="ARBA" id="ARBA00022676"/>
    </source>
</evidence>
<sequence>MLNFLFTKTPLFFLTQPFWRDEAFSYFMAKKNIFEMLLLTAKDFNPPLYYFILHFWMNIFGSSEIALRSLSLLFFWGTICIVFLFLNSIFKMKERKSSIYLILFIINPLLLYYAFEARMYSMFAFFATLSFYAFFKKNSRLYLISTIAGLFTHYFMILVVLSQLLFLIINKNTINYIKRKTVYIALIAFAPWLVFFLSQNHLSSSFWIDRPHLRDIFGILGIIYTGNETAFYSGNTSLKMLNNVIYISIFLITIFIIGIYLYKKISQKKEKLNFQLLFIWGIGIPIVISLISFIKPIYFPRYLIFATVGFLFLIIFIFEKINLYLRAILFTILILLTFNYQKLLIEHRKKIDINKPLKEIKSISNKNDLIYTDDLDFFTTQYYLKNRNIYIYGKSYEDIPAYNGKVLISKENVANNLPFYPRKAFIMNSNGQYTIEAIY</sequence>
<evidence type="ECO:0000256" key="7">
    <source>
        <dbReference type="ARBA" id="ARBA00023136"/>
    </source>
</evidence>
<dbReference type="InterPro" id="IPR038731">
    <property type="entry name" value="RgtA/B/C-like"/>
</dbReference>
<feature type="transmembrane region" description="Helical" evidence="8">
    <location>
        <begin position="244"/>
        <end position="262"/>
    </location>
</feature>
<reference evidence="11" key="1">
    <citation type="submission" date="2017-09" db="EMBL/GenBank/DDBJ databases">
        <title>Depth-based differentiation of microbial function through sediment-hosted aquifers and enrichment of novel symbionts in the deep terrestrial subsurface.</title>
        <authorList>
            <person name="Probst A.J."/>
            <person name="Ladd B."/>
            <person name="Jarett J.K."/>
            <person name="Geller-Mcgrath D.E."/>
            <person name="Sieber C.M.K."/>
            <person name="Emerson J.B."/>
            <person name="Anantharaman K."/>
            <person name="Thomas B.C."/>
            <person name="Malmstrom R."/>
            <person name="Stieglmeier M."/>
            <person name="Klingl A."/>
            <person name="Woyke T."/>
            <person name="Ryan C.M."/>
            <person name="Banfield J.F."/>
        </authorList>
    </citation>
    <scope>NUCLEOTIDE SEQUENCE [LARGE SCALE GENOMIC DNA]</scope>
</reference>
<comment type="caution">
    <text evidence="10">The sequence shown here is derived from an EMBL/GenBank/DDBJ whole genome shotgun (WGS) entry which is preliminary data.</text>
</comment>
<dbReference type="GO" id="GO:0016763">
    <property type="term" value="F:pentosyltransferase activity"/>
    <property type="evidence" value="ECO:0007669"/>
    <property type="project" value="TreeGrafter"/>
</dbReference>
<feature type="transmembrane region" description="Helical" evidence="8">
    <location>
        <begin position="73"/>
        <end position="92"/>
    </location>
</feature>
<comment type="subcellular location">
    <subcellularLocation>
        <location evidence="1">Cell membrane</location>
        <topology evidence="1">Multi-pass membrane protein</topology>
    </subcellularLocation>
</comment>
<evidence type="ECO:0000256" key="4">
    <source>
        <dbReference type="ARBA" id="ARBA00022679"/>
    </source>
</evidence>
<dbReference type="Proteomes" id="UP000230184">
    <property type="component" value="Unassembled WGS sequence"/>
</dbReference>
<dbReference type="PANTHER" id="PTHR33908:SF11">
    <property type="entry name" value="MEMBRANE PROTEIN"/>
    <property type="match status" value="1"/>
</dbReference>
<feature type="transmembrane region" description="Helical" evidence="8">
    <location>
        <begin position="300"/>
        <end position="318"/>
    </location>
</feature>
<keyword evidence="7 8" id="KW-0472">Membrane</keyword>
<organism evidence="10 11">
    <name type="scientific">Candidatus Roizmanbacteria bacterium CG07_land_8_20_14_0_80_34_15</name>
    <dbReference type="NCBI Taxonomy" id="1974849"/>
    <lineage>
        <taxon>Bacteria</taxon>
        <taxon>Candidatus Roizmaniibacteriota</taxon>
    </lineage>
</organism>
<feature type="transmembrane region" description="Helical" evidence="8">
    <location>
        <begin position="274"/>
        <end position="294"/>
    </location>
</feature>
<evidence type="ECO:0000256" key="1">
    <source>
        <dbReference type="ARBA" id="ARBA00004651"/>
    </source>
</evidence>
<keyword evidence="2" id="KW-1003">Cell membrane</keyword>
<protein>
    <recommendedName>
        <fullName evidence="9">Glycosyltransferase RgtA/B/C/D-like domain-containing protein</fullName>
    </recommendedName>
</protein>
<evidence type="ECO:0000259" key="9">
    <source>
        <dbReference type="Pfam" id="PF13231"/>
    </source>
</evidence>
<evidence type="ECO:0000256" key="6">
    <source>
        <dbReference type="ARBA" id="ARBA00022989"/>
    </source>
</evidence>
<dbReference type="AlphaFoldDB" id="A0A2M6YTI8"/>
<evidence type="ECO:0000313" key="11">
    <source>
        <dbReference type="Proteomes" id="UP000230184"/>
    </source>
</evidence>
<accession>A0A2M6YTI8</accession>
<proteinExistence type="predicted"/>